<sequence>MDPGPRGVRFSEYETLMDHGGVGPGGWTFDPTNWWLEENGLIMEAPSFPLAPGRYLVTGGRFKPKVLTIHPKDENGASRWDLNRGGTLHDVTHLGCRSARYTPLPGSTPESCTPAKAPPNAFRVDPGAAMPPVPGCAKQDFHVLFVIGVVAKKRASAD</sequence>
<dbReference type="Proteomes" id="UP000287447">
    <property type="component" value="Unassembled WGS sequence"/>
</dbReference>
<keyword evidence="2" id="KW-1185">Reference proteome</keyword>
<dbReference type="RefSeq" id="WP_127764413.1">
    <property type="nucleotide sequence ID" value="NZ_SADE01000001.1"/>
</dbReference>
<name>A0A3S2WUV6_9PROT</name>
<dbReference type="AlphaFoldDB" id="A0A3S2WUV6"/>
<gene>
    <name evidence="1" type="ORF">EOI86_07230</name>
</gene>
<dbReference type="OrthoDB" id="9785605at2"/>
<evidence type="ECO:0000313" key="1">
    <source>
        <dbReference type="EMBL" id="RVU39041.1"/>
    </source>
</evidence>
<comment type="caution">
    <text evidence="1">The sequence shown here is derived from an EMBL/GenBank/DDBJ whole genome shotgun (WGS) entry which is preliminary data.</text>
</comment>
<proteinExistence type="predicted"/>
<protein>
    <submittedName>
        <fullName evidence="1">Uncharacterized protein</fullName>
    </submittedName>
</protein>
<accession>A0A3S2WUV6</accession>
<reference evidence="2" key="1">
    <citation type="submission" date="2019-01" db="EMBL/GenBank/DDBJ databases">
        <title>Gri0909 isolated from a small marine red alga.</title>
        <authorList>
            <person name="Kim J."/>
            <person name="Jeong S.E."/>
            <person name="Jeon C.O."/>
        </authorList>
    </citation>
    <scope>NUCLEOTIDE SEQUENCE [LARGE SCALE GENOMIC DNA]</scope>
    <source>
        <strain evidence="2">Gri0909</strain>
    </source>
</reference>
<dbReference type="EMBL" id="SADE01000001">
    <property type="protein sequence ID" value="RVU39041.1"/>
    <property type="molecule type" value="Genomic_DNA"/>
</dbReference>
<organism evidence="1 2">
    <name type="scientific">Hwanghaeella grinnelliae</name>
    <dbReference type="NCBI Taxonomy" id="2500179"/>
    <lineage>
        <taxon>Bacteria</taxon>
        <taxon>Pseudomonadati</taxon>
        <taxon>Pseudomonadota</taxon>
        <taxon>Alphaproteobacteria</taxon>
        <taxon>Rhodospirillales</taxon>
        <taxon>Rhodospirillaceae</taxon>
        <taxon>Hwanghaeella</taxon>
    </lineage>
</organism>
<evidence type="ECO:0000313" key="2">
    <source>
        <dbReference type="Proteomes" id="UP000287447"/>
    </source>
</evidence>